<evidence type="ECO:0000256" key="1">
    <source>
        <dbReference type="SAM" id="MobiDB-lite"/>
    </source>
</evidence>
<dbReference type="Proteomes" id="UP000054324">
    <property type="component" value="Unassembled WGS sequence"/>
</dbReference>
<accession>A0A074ZKL2</accession>
<dbReference type="AlphaFoldDB" id="A0A074ZKL2"/>
<name>A0A074ZKL2_OPIVI</name>
<keyword evidence="3" id="KW-1185">Reference proteome</keyword>
<dbReference type="GeneID" id="20319576"/>
<reference evidence="2 3" key="1">
    <citation type="submission" date="2013-11" db="EMBL/GenBank/DDBJ databases">
        <title>Opisthorchis viverrini - life in the bile duct.</title>
        <authorList>
            <person name="Young N.D."/>
            <person name="Nagarajan N."/>
            <person name="Lin S.J."/>
            <person name="Korhonen P.K."/>
            <person name="Jex A.R."/>
            <person name="Hall R.S."/>
            <person name="Safavi-Hemami H."/>
            <person name="Kaewkong W."/>
            <person name="Bertrand D."/>
            <person name="Gao S."/>
            <person name="Seet Q."/>
            <person name="Wongkham S."/>
            <person name="Teh B.T."/>
            <person name="Wongkham C."/>
            <person name="Intapan P.M."/>
            <person name="Maleewong W."/>
            <person name="Yang X."/>
            <person name="Hu M."/>
            <person name="Wang Z."/>
            <person name="Hofmann A."/>
            <person name="Sternberg P.W."/>
            <person name="Tan P."/>
            <person name="Wang J."/>
            <person name="Gasser R.B."/>
        </authorList>
    </citation>
    <scope>NUCLEOTIDE SEQUENCE [LARGE SCALE GENOMIC DNA]</scope>
</reference>
<dbReference type="RefSeq" id="XP_009168656.1">
    <property type="nucleotide sequence ID" value="XM_009170392.1"/>
</dbReference>
<evidence type="ECO:0000313" key="3">
    <source>
        <dbReference type="Proteomes" id="UP000054324"/>
    </source>
</evidence>
<dbReference type="OrthoDB" id="4158657at2759"/>
<organism evidence="2 3">
    <name type="scientific">Opisthorchis viverrini</name>
    <name type="common">Southeast Asian liver fluke</name>
    <dbReference type="NCBI Taxonomy" id="6198"/>
    <lineage>
        <taxon>Eukaryota</taxon>
        <taxon>Metazoa</taxon>
        <taxon>Spiralia</taxon>
        <taxon>Lophotrochozoa</taxon>
        <taxon>Platyhelminthes</taxon>
        <taxon>Trematoda</taxon>
        <taxon>Digenea</taxon>
        <taxon>Opisthorchiida</taxon>
        <taxon>Opisthorchiata</taxon>
        <taxon>Opisthorchiidae</taxon>
        <taxon>Opisthorchis</taxon>
    </lineage>
</organism>
<feature type="region of interest" description="Disordered" evidence="1">
    <location>
        <begin position="273"/>
        <end position="300"/>
    </location>
</feature>
<dbReference type="EMBL" id="KL596719">
    <property type="protein sequence ID" value="KER27576.1"/>
    <property type="molecule type" value="Genomic_DNA"/>
</dbReference>
<protein>
    <submittedName>
        <fullName evidence="2">Uncharacterized protein</fullName>
    </submittedName>
</protein>
<dbReference type="CTD" id="20319576"/>
<evidence type="ECO:0000313" key="2">
    <source>
        <dbReference type="EMBL" id="KER27576.1"/>
    </source>
</evidence>
<feature type="region of interest" description="Disordered" evidence="1">
    <location>
        <begin position="320"/>
        <end position="345"/>
    </location>
</feature>
<proteinExistence type="predicted"/>
<feature type="compositionally biased region" description="Basic residues" evidence="1">
    <location>
        <begin position="283"/>
        <end position="293"/>
    </location>
</feature>
<dbReference type="KEGG" id="ovi:T265_05394"/>
<sequence length="387" mass="43890">MTSVFNTDASLPYNHDLFESLIVKKRIKTFTQAIWIETDNKNATDIGWQPYLVVSPTRHSEDHAVPILEGEFGQLSVYATLSWAWKTALSSANDGSAYVTLVPANAASGAGHILQWKYPLHNRTGVTTKKRSFWPRYQHDLVRLEIGANILRSAVQTQLWHLNCYCLGLCNMALSQSSCFLRLARQLCTERVLQLNDYRSTTGKLVWLPVLMAYCGEPLRRIRVHSKAQWLPYEQKNYPEPTGKTKCHRCEKSENRLAVPPFRCLAAMPPEGSTRAGILPKPRQGKSRHRGRVRTTDVPKKKNGARWYKLLEREFTDRKVHGSNPTSVSRIPFSRQPGSIPSLVLPSRGMTVRHRKGTTTKGERQKTDVGFETHINAPMGYKPPGSW</sequence>
<gene>
    <name evidence="2" type="ORF">T265_05394</name>
</gene>